<dbReference type="Pfam" id="PF06722">
    <property type="entry name" value="EryCIII-like_C"/>
    <property type="match status" value="1"/>
</dbReference>
<dbReference type="InterPro" id="IPR030953">
    <property type="entry name" value="Glycosyl_450act"/>
</dbReference>
<dbReference type="FunFam" id="3.40.50.2000:FF:000072">
    <property type="entry name" value="Glycosyl transferase"/>
    <property type="match status" value="1"/>
</dbReference>
<keyword evidence="4 9" id="KW-0808">Transferase</keyword>
<dbReference type="AlphaFoldDB" id="A0A7W7FTD5"/>
<dbReference type="PANTHER" id="PTHR48050">
    <property type="entry name" value="STEROL 3-BETA-GLUCOSYLTRANSFERASE"/>
    <property type="match status" value="1"/>
</dbReference>
<evidence type="ECO:0000256" key="3">
    <source>
        <dbReference type="ARBA" id="ARBA00022676"/>
    </source>
</evidence>
<dbReference type="GO" id="GO:0008194">
    <property type="term" value="F:UDP-glycosyltransferase activity"/>
    <property type="evidence" value="ECO:0007669"/>
    <property type="project" value="InterPro"/>
</dbReference>
<keyword evidence="3" id="KW-0328">Glycosyltransferase</keyword>
<dbReference type="CDD" id="cd03784">
    <property type="entry name" value="GT1_Gtf-like"/>
    <property type="match status" value="1"/>
</dbReference>
<evidence type="ECO:0000256" key="4">
    <source>
        <dbReference type="ARBA" id="ARBA00022679"/>
    </source>
</evidence>
<evidence type="ECO:0000256" key="5">
    <source>
        <dbReference type="ARBA" id="ARBA00022729"/>
    </source>
</evidence>
<evidence type="ECO:0000313" key="9">
    <source>
        <dbReference type="EMBL" id="MBB4677107.1"/>
    </source>
</evidence>
<organism evidence="9 10">
    <name type="scientific">Crossiella cryophila</name>
    <dbReference type="NCBI Taxonomy" id="43355"/>
    <lineage>
        <taxon>Bacteria</taxon>
        <taxon>Bacillati</taxon>
        <taxon>Actinomycetota</taxon>
        <taxon>Actinomycetes</taxon>
        <taxon>Pseudonocardiales</taxon>
        <taxon>Pseudonocardiaceae</taxon>
        <taxon>Crossiella</taxon>
    </lineage>
</organism>
<name>A0A7W7FTD5_9PSEU</name>
<proteinExistence type="inferred from homology"/>
<dbReference type="Gene3D" id="3.40.50.2000">
    <property type="entry name" value="Glycogen Phosphorylase B"/>
    <property type="match status" value="2"/>
</dbReference>
<comment type="caution">
    <text evidence="9">The sequence shown here is derived from an EMBL/GenBank/DDBJ whole genome shotgun (WGS) entry which is preliminary data.</text>
</comment>
<dbReference type="EMBL" id="JACHMH010000001">
    <property type="protein sequence ID" value="MBB4677107.1"/>
    <property type="molecule type" value="Genomic_DNA"/>
</dbReference>
<protein>
    <submittedName>
        <fullName evidence="9">Glycosyltransferase (Activator-dependent family)</fullName>
    </submittedName>
</protein>
<reference evidence="9 10" key="1">
    <citation type="submission" date="2020-08" db="EMBL/GenBank/DDBJ databases">
        <title>Sequencing the genomes of 1000 actinobacteria strains.</title>
        <authorList>
            <person name="Klenk H.-P."/>
        </authorList>
    </citation>
    <scope>NUCLEOTIDE SEQUENCE [LARGE SCALE GENOMIC DNA]</scope>
    <source>
        <strain evidence="9 10">DSM 44230</strain>
    </source>
</reference>
<dbReference type="InterPro" id="IPR050426">
    <property type="entry name" value="Glycosyltransferase_28"/>
</dbReference>
<evidence type="ECO:0000259" key="8">
    <source>
        <dbReference type="Pfam" id="PF21036"/>
    </source>
</evidence>
<dbReference type="Proteomes" id="UP000533598">
    <property type="component" value="Unassembled WGS sequence"/>
</dbReference>
<dbReference type="FunFam" id="3.40.50.2000:FF:000261">
    <property type="entry name" value="Putative glycosyl transferase"/>
    <property type="match status" value="1"/>
</dbReference>
<sequence length="427" mass="46881">MRVLMTSFAHNTHFFSMVPLAWALRTAGHEVRIASQPALTDAITHAGLTAVPVGEDHVIHQTREQNTSQKQADHPEINFSETRPDILTWDYMLGMYTMMTPMFYSLANNDSMVDELVAFARAWQPDLVIWEPFTWAGSIAAKASGAAHARLLWGPDVLTRTRNRFLELHDQQPPAHQDDPLAEWLGWTMERLGLSFDEELVSGQWTIDQTPASTRLPVGQPIVPMGYVPYNGPAVVPDWLRAKPERPRVCITLGVSARESLGGDSVSFTDLVQAMADLDIEVIATMNAAQQAEFTASTTVPDNLKLVEFVPLHALMPTCSAIIHHGGAGTAATAMLYGVPQLLLPEMFDAVLKAQQLESIDAGLYVRPAELTAQALRDKLVRLLTDPAFAAGAAKLRGEVLADPKPNEIVPELERLVARHRAPVPTA</sequence>
<dbReference type="SUPFAM" id="SSF53756">
    <property type="entry name" value="UDP-Glycosyltransferase/glycogen phosphorylase"/>
    <property type="match status" value="1"/>
</dbReference>
<gene>
    <name evidence="9" type="ORF">HNR67_003225</name>
</gene>
<evidence type="ECO:0000256" key="2">
    <source>
        <dbReference type="ARBA" id="ARBA00006962"/>
    </source>
</evidence>
<dbReference type="InterPro" id="IPR010610">
    <property type="entry name" value="EryCIII-like_C"/>
</dbReference>
<evidence type="ECO:0000256" key="6">
    <source>
        <dbReference type="ARBA" id="ARBA00023194"/>
    </source>
</evidence>
<dbReference type="GO" id="GO:0017000">
    <property type="term" value="P:antibiotic biosynthetic process"/>
    <property type="evidence" value="ECO:0007669"/>
    <property type="project" value="UniProtKB-KW"/>
</dbReference>
<dbReference type="InterPro" id="IPR002213">
    <property type="entry name" value="UDP_glucos_trans"/>
</dbReference>
<keyword evidence="10" id="KW-1185">Reference proteome</keyword>
<dbReference type="GO" id="GO:0016758">
    <property type="term" value="F:hexosyltransferase activity"/>
    <property type="evidence" value="ECO:0007669"/>
    <property type="project" value="UniProtKB-ARBA"/>
</dbReference>
<dbReference type="RefSeq" id="WP_185003004.1">
    <property type="nucleotide sequence ID" value="NZ_BAAAUI010000002.1"/>
</dbReference>
<feature type="domain" description="Erythromycin biosynthesis protein CIII-like N-terminal" evidence="8">
    <location>
        <begin position="22"/>
        <end position="254"/>
    </location>
</feature>
<dbReference type="NCBIfam" id="TIGR04516">
    <property type="entry name" value="glycosyl_450act"/>
    <property type="match status" value="1"/>
</dbReference>
<accession>A0A7W7FTD5</accession>
<dbReference type="InterPro" id="IPR048284">
    <property type="entry name" value="EryCIII-like_N"/>
</dbReference>
<comment type="similarity">
    <text evidence="2">Belongs to the glycosyltransferase 28 family.</text>
</comment>
<feature type="domain" description="Erythromycin biosynthesis protein CIII-like C-terminal" evidence="7">
    <location>
        <begin position="271"/>
        <end position="416"/>
    </location>
</feature>
<comment type="pathway">
    <text evidence="1">Antibiotic biosynthesis.</text>
</comment>
<keyword evidence="5" id="KW-0732">Signal</keyword>
<dbReference type="Pfam" id="PF21036">
    <property type="entry name" value="EryCIII-like_N"/>
    <property type="match status" value="1"/>
</dbReference>
<dbReference type="PANTHER" id="PTHR48050:SF13">
    <property type="entry name" value="STEROL 3-BETA-GLUCOSYLTRANSFERASE UGT80A2"/>
    <property type="match status" value="1"/>
</dbReference>
<evidence type="ECO:0000259" key="7">
    <source>
        <dbReference type="Pfam" id="PF06722"/>
    </source>
</evidence>
<evidence type="ECO:0000313" key="10">
    <source>
        <dbReference type="Proteomes" id="UP000533598"/>
    </source>
</evidence>
<keyword evidence="6" id="KW-0045">Antibiotic biosynthesis</keyword>
<evidence type="ECO:0000256" key="1">
    <source>
        <dbReference type="ARBA" id="ARBA00004792"/>
    </source>
</evidence>